<name>A0A101U2U8_9ACTN</name>
<dbReference type="RefSeq" id="WP_062720021.1">
    <property type="nucleotide sequence ID" value="NZ_KQ948928.1"/>
</dbReference>
<dbReference type="EMBL" id="LMWY01000020">
    <property type="protein sequence ID" value="KUO03074.1"/>
    <property type="molecule type" value="Genomic_DNA"/>
</dbReference>
<dbReference type="PANTHER" id="PTHR47751:SF1">
    <property type="entry name" value="SUPERFAMILY HYDROLASE, PUTATIVE (AFU_ORTHOLOGUE AFUA_2G16580)-RELATED"/>
    <property type="match status" value="1"/>
</dbReference>
<keyword evidence="3" id="KW-1185">Reference proteome</keyword>
<sequence length="183" mass="20570">MHEYARSEPSTPPPRPYGLTPPASVDHLGRQRWTDAENGTFARGSHEIPFDEDGDVAPSDRVLPKTLPADADPITKIFFDYYRTERGYHPRSINSTTAWTATTPMSFFAFRQMTNIDMPAPRKALLVAGAEAHSRSYSEDVQATAPETVDLVIVPGADHVDLYDRKDLIPFDRLDEFFTKNLT</sequence>
<gene>
    <name evidence="2" type="ORF">AQJ67_18375</name>
</gene>
<dbReference type="InterPro" id="IPR029058">
    <property type="entry name" value="AB_hydrolase_fold"/>
</dbReference>
<evidence type="ECO:0000313" key="2">
    <source>
        <dbReference type="EMBL" id="KUO03074.1"/>
    </source>
</evidence>
<dbReference type="Gene3D" id="3.40.50.1820">
    <property type="entry name" value="alpha/beta hydrolase"/>
    <property type="match status" value="1"/>
</dbReference>
<dbReference type="STRING" id="661399.AQJ67_18375"/>
<proteinExistence type="predicted"/>
<evidence type="ECO:0008006" key="4">
    <source>
        <dbReference type="Google" id="ProtNLM"/>
    </source>
</evidence>
<comment type="caution">
    <text evidence="2">The sequence shown here is derived from an EMBL/GenBank/DDBJ whole genome shotgun (WGS) entry which is preliminary data.</text>
</comment>
<reference evidence="2 3" key="1">
    <citation type="submission" date="2015-10" db="EMBL/GenBank/DDBJ databases">
        <title>Draft genome sequence of Streptomyces caeruleatus NRRL B-24802, type strain for the species Streptomyces caeruleatus.</title>
        <authorList>
            <person name="Ruckert C."/>
            <person name="Winkler A."/>
            <person name="Kalinowski J."/>
            <person name="Kampfer P."/>
            <person name="Glaeser S."/>
        </authorList>
    </citation>
    <scope>NUCLEOTIDE SEQUENCE [LARGE SCALE GENOMIC DNA]</scope>
    <source>
        <strain evidence="2 3">NRRL B-24802</strain>
    </source>
</reference>
<dbReference type="Gene3D" id="1.10.10.800">
    <property type="match status" value="1"/>
</dbReference>
<dbReference type="PANTHER" id="PTHR47751">
    <property type="entry name" value="SUPERFAMILY HYDROLASE, PUTATIVE (AFU_ORTHOLOGUE AFUA_2G16580)-RELATED"/>
    <property type="match status" value="1"/>
</dbReference>
<feature type="region of interest" description="Disordered" evidence="1">
    <location>
        <begin position="1"/>
        <end position="27"/>
    </location>
</feature>
<accession>A0A101U2U8</accession>
<protein>
    <recommendedName>
        <fullName evidence="4">Alpha/beta hydrolase</fullName>
    </recommendedName>
</protein>
<dbReference type="InterPro" id="IPR051411">
    <property type="entry name" value="Polyketide_trans_af380"/>
</dbReference>
<organism evidence="2 3">
    <name type="scientific">Streptomyces caeruleatus</name>
    <dbReference type="NCBI Taxonomy" id="661399"/>
    <lineage>
        <taxon>Bacteria</taxon>
        <taxon>Bacillati</taxon>
        <taxon>Actinomycetota</taxon>
        <taxon>Actinomycetes</taxon>
        <taxon>Kitasatosporales</taxon>
        <taxon>Streptomycetaceae</taxon>
        <taxon>Streptomyces</taxon>
    </lineage>
</organism>
<dbReference type="OrthoDB" id="9805123at2"/>
<evidence type="ECO:0000256" key="1">
    <source>
        <dbReference type="SAM" id="MobiDB-lite"/>
    </source>
</evidence>
<evidence type="ECO:0000313" key="3">
    <source>
        <dbReference type="Proteomes" id="UP000053429"/>
    </source>
</evidence>
<dbReference type="AlphaFoldDB" id="A0A101U2U8"/>
<dbReference type="Proteomes" id="UP000053429">
    <property type="component" value="Unassembled WGS sequence"/>
</dbReference>
<feature type="region of interest" description="Disordered" evidence="1">
    <location>
        <begin position="40"/>
        <end position="64"/>
    </location>
</feature>